<accession>A0A644VD41</accession>
<feature type="transmembrane region" description="Helical" evidence="8">
    <location>
        <begin position="39"/>
        <end position="57"/>
    </location>
</feature>
<dbReference type="InterPro" id="IPR003691">
    <property type="entry name" value="FluC"/>
</dbReference>
<name>A0A644VD41_9ZZZZ</name>
<comment type="catalytic activity">
    <reaction evidence="7">
        <text>fluoride(in) = fluoride(out)</text>
        <dbReference type="Rhea" id="RHEA:76159"/>
        <dbReference type="ChEBI" id="CHEBI:17051"/>
    </reaction>
    <physiologicalReaction direction="left-to-right" evidence="7">
        <dbReference type="Rhea" id="RHEA:76160"/>
    </physiologicalReaction>
</comment>
<organism evidence="9">
    <name type="scientific">bioreactor metagenome</name>
    <dbReference type="NCBI Taxonomy" id="1076179"/>
    <lineage>
        <taxon>unclassified sequences</taxon>
        <taxon>metagenomes</taxon>
        <taxon>ecological metagenomes</taxon>
    </lineage>
</organism>
<dbReference type="PANTHER" id="PTHR28259">
    <property type="entry name" value="FLUORIDE EXPORT PROTEIN 1-RELATED"/>
    <property type="match status" value="1"/>
</dbReference>
<evidence type="ECO:0000256" key="1">
    <source>
        <dbReference type="ARBA" id="ARBA00004651"/>
    </source>
</evidence>
<dbReference type="AlphaFoldDB" id="A0A644VD41"/>
<evidence type="ECO:0000256" key="6">
    <source>
        <dbReference type="ARBA" id="ARBA00035120"/>
    </source>
</evidence>
<evidence type="ECO:0000256" key="4">
    <source>
        <dbReference type="ARBA" id="ARBA00022989"/>
    </source>
</evidence>
<feature type="transmembrane region" description="Helical" evidence="8">
    <location>
        <begin position="64"/>
        <end position="84"/>
    </location>
</feature>
<protein>
    <submittedName>
        <fullName evidence="9">Putative fluoride ion transporter CrcB</fullName>
    </submittedName>
</protein>
<evidence type="ECO:0000256" key="3">
    <source>
        <dbReference type="ARBA" id="ARBA00022692"/>
    </source>
</evidence>
<proteinExistence type="inferred from homology"/>
<dbReference type="EMBL" id="VSSQ01000276">
    <property type="protein sequence ID" value="MPL89248.1"/>
    <property type="molecule type" value="Genomic_DNA"/>
</dbReference>
<dbReference type="HAMAP" id="MF_00454">
    <property type="entry name" value="FluC"/>
    <property type="match status" value="1"/>
</dbReference>
<dbReference type="PANTHER" id="PTHR28259:SF1">
    <property type="entry name" value="FLUORIDE EXPORT PROTEIN 1-RELATED"/>
    <property type="match status" value="1"/>
</dbReference>
<comment type="caution">
    <text evidence="9">The sequence shown here is derived from an EMBL/GenBank/DDBJ whole genome shotgun (WGS) entry which is preliminary data.</text>
</comment>
<feature type="transmembrane region" description="Helical" evidence="8">
    <location>
        <begin position="96"/>
        <end position="116"/>
    </location>
</feature>
<dbReference type="NCBIfam" id="TIGR00494">
    <property type="entry name" value="crcB"/>
    <property type="match status" value="1"/>
</dbReference>
<dbReference type="GO" id="GO:0005886">
    <property type="term" value="C:plasma membrane"/>
    <property type="evidence" value="ECO:0007669"/>
    <property type="project" value="UniProtKB-SubCell"/>
</dbReference>
<keyword evidence="2" id="KW-1003">Cell membrane</keyword>
<dbReference type="Pfam" id="PF02537">
    <property type="entry name" value="CRCB"/>
    <property type="match status" value="1"/>
</dbReference>
<evidence type="ECO:0000256" key="8">
    <source>
        <dbReference type="SAM" id="Phobius"/>
    </source>
</evidence>
<evidence type="ECO:0000256" key="7">
    <source>
        <dbReference type="ARBA" id="ARBA00035585"/>
    </source>
</evidence>
<evidence type="ECO:0000256" key="2">
    <source>
        <dbReference type="ARBA" id="ARBA00022475"/>
    </source>
</evidence>
<keyword evidence="3 8" id="KW-0812">Transmembrane</keyword>
<keyword evidence="5 8" id="KW-0472">Membrane</keyword>
<keyword evidence="4 8" id="KW-1133">Transmembrane helix</keyword>
<dbReference type="GO" id="GO:1903425">
    <property type="term" value="F:fluoride transmembrane transporter activity"/>
    <property type="evidence" value="ECO:0007669"/>
    <property type="project" value="TreeGrafter"/>
</dbReference>
<comment type="similarity">
    <text evidence="6">Belongs to the fluoride channel Fluc/FEX (TC 1.A.43) family.</text>
</comment>
<comment type="subcellular location">
    <subcellularLocation>
        <location evidence="1">Cell membrane</location>
        <topology evidence="1">Multi-pass membrane protein</topology>
    </subcellularLocation>
</comment>
<reference evidence="9" key="1">
    <citation type="submission" date="2019-08" db="EMBL/GenBank/DDBJ databases">
        <authorList>
            <person name="Kucharzyk K."/>
            <person name="Murdoch R.W."/>
            <person name="Higgins S."/>
            <person name="Loffler F."/>
        </authorList>
    </citation>
    <scope>NUCLEOTIDE SEQUENCE</scope>
</reference>
<gene>
    <name evidence="9" type="primary">crcB_9</name>
    <name evidence="9" type="ORF">SDC9_35281</name>
</gene>
<evidence type="ECO:0000256" key="5">
    <source>
        <dbReference type="ARBA" id="ARBA00023136"/>
    </source>
</evidence>
<sequence length="122" mass="12787">MIIETLAVASGGAVGSALRYYISVGIHSKLGVNFPYGTLFVNMLGCFILGITAAFCLRHPEMPLPVKLFVITGLLGGLTTFSTFSLETFELLLNNTVMGFINIALSICGGLALIALGMRAGA</sequence>
<evidence type="ECO:0000313" key="9">
    <source>
        <dbReference type="EMBL" id="MPL89248.1"/>
    </source>
</evidence>